<dbReference type="RefSeq" id="WP_095498184.1">
    <property type="nucleotide sequence ID" value="NZ_BSPO01000003.1"/>
</dbReference>
<dbReference type="Proteomes" id="UP001157439">
    <property type="component" value="Unassembled WGS sequence"/>
</dbReference>
<reference evidence="2 3" key="1">
    <citation type="journal article" date="2014" name="Int. J. Syst. Evol. Microbiol.">
        <title>Complete genome sequence of Corynebacterium casei LMG S-19264T (=DSM 44701T), isolated from a smear-ripened cheese.</title>
        <authorList>
            <consortium name="US DOE Joint Genome Institute (JGI-PGF)"/>
            <person name="Walter F."/>
            <person name="Albersmeier A."/>
            <person name="Kalinowski J."/>
            <person name="Ruckert C."/>
        </authorList>
    </citation>
    <scope>NUCLEOTIDE SEQUENCE [LARGE SCALE GENOMIC DNA]</scope>
    <source>
        <strain evidence="2 3">NBRC 112785</strain>
    </source>
</reference>
<organism evidence="2 3">
    <name type="scientific">Paraferrimonas haliotis</name>
    <dbReference type="NCBI Taxonomy" id="2013866"/>
    <lineage>
        <taxon>Bacteria</taxon>
        <taxon>Pseudomonadati</taxon>
        <taxon>Pseudomonadota</taxon>
        <taxon>Gammaproteobacteria</taxon>
        <taxon>Alteromonadales</taxon>
        <taxon>Ferrimonadaceae</taxon>
        <taxon>Paraferrimonas</taxon>
    </lineage>
</organism>
<dbReference type="AlphaFoldDB" id="A0AA37WX66"/>
<keyword evidence="1" id="KW-1133">Transmembrane helix</keyword>
<keyword evidence="3" id="KW-1185">Reference proteome</keyword>
<keyword evidence="1" id="KW-0812">Transmembrane</keyword>
<accession>A0AA37WX66</accession>
<evidence type="ECO:0000313" key="2">
    <source>
        <dbReference type="EMBL" id="GLS84333.1"/>
    </source>
</evidence>
<protein>
    <submittedName>
        <fullName evidence="2">Uncharacterized protein</fullName>
    </submittedName>
</protein>
<proteinExistence type="predicted"/>
<keyword evidence="1" id="KW-0472">Membrane</keyword>
<name>A0AA37WX66_9GAMM</name>
<gene>
    <name evidence="2" type="ORF">GCM10007894_23100</name>
</gene>
<comment type="caution">
    <text evidence="2">The sequence shown here is derived from an EMBL/GenBank/DDBJ whole genome shotgun (WGS) entry which is preliminary data.</text>
</comment>
<feature type="transmembrane region" description="Helical" evidence="1">
    <location>
        <begin position="44"/>
        <end position="67"/>
    </location>
</feature>
<dbReference type="EMBL" id="BSPO01000003">
    <property type="protein sequence ID" value="GLS84333.1"/>
    <property type="molecule type" value="Genomic_DNA"/>
</dbReference>
<evidence type="ECO:0000256" key="1">
    <source>
        <dbReference type="SAM" id="Phobius"/>
    </source>
</evidence>
<evidence type="ECO:0000313" key="3">
    <source>
        <dbReference type="Proteomes" id="UP001157439"/>
    </source>
</evidence>
<sequence length="129" mass="14198">MLTKLLITVIVILLSLFVLKQRKPVEVVDKTADVTALSRKALLKFYATLCLGALIIGSLVFVGWHWYDNQQIMQVTISNPNTGDAQVFLARKGEIGASSMVTIQGQQIRISPLESVRIELAQANDESAN</sequence>